<accession>A0A5B7DJB4</accession>
<sequence length="80" mass="9018">MGGETVQCLSFSGGVPRVGVWVAEISTLRHSLDVLSYWIKYEDVFILLSIWSFYTASETYVESKTVKTLPINLLISIDPF</sequence>
<proteinExistence type="predicted"/>
<protein>
    <submittedName>
        <fullName evidence="1">Uncharacterized protein</fullName>
    </submittedName>
</protein>
<keyword evidence="2" id="KW-1185">Reference proteome</keyword>
<evidence type="ECO:0000313" key="1">
    <source>
        <dbReference type="EMBL" id="MPC21254.1"/>
    </source>
</evidence>
<dbReference type="EMBL" id="VSRR010000957">
    <property type="protein sequence ID" value="MPC21254.1"/>
    <property type="molecule type" value="Genomic_DNA"/>
</dbReference>
<dbReference type="AlphaFoldDB" id="A0A5B7DJB4"/>
<comment type="caution">
    <text evidence="1">The sequence shown here is derived from an EMBL/GenBank/DDBJ whole genome shotgun (WGS) entry which is preliminary data.</text>
</comment>
<gene>
    <name evidence="1" type="ORF">E2C01_014232</name>
</gene>
<dbReference type="Proteomes" id="UP000324222">
    <property type="component" value="Unassembled WGS sequence"/>
</dbReference>
<name>A0A5B7DJB4_PORTR</name>
<reference evidence="1 2" key="1">
    <citation type="submission" date="2019-05" db="EMBL/GenBank/DDBJ databases">
        <title>Another draft genome of Portunus trituberculatus and its Hox gene families provides insights of decapod evolution.</title>
        <authorList>
            <person name="Jeong J.-H."/>
            <person name="Song I."/>
            <person name="Kim S."/>
            <person name="Choi T."/>
            <person name="Kim D."/>
            <person name="Ryu S."/>
            <person name="Kim W."/>
        </authorList>
    </citation>
    <scope>NUCLEOTIDE SEQUENCE [LARGE SCALE GENOMIC DNA]</scope>
    <source>
        <tissue evidence="1">Muscle</tissue>
    </source>
</reference>
<organism evidence="1 2">
    <name type="scientific">Portunus trituberculatus</name>
    <name type="common">Swimming crab</name>
    <name type="synonym">Neptunus trituberculatus</name>
    <dbReference type="NCBI Taxonomy" id="210409"/>
    <lineage>
        <taxon>Eukaryota</taxon>
        <taxon>Metazoa</taxon>
        <taxon>Ecdysozoa</taxon>
        <taxon>Arthropoda</taxon>
        <taxon>Crustacea</taxon>
        <taxon>Multicrustacea</taxon>
        <taxon>Malacostraca</taxon>
        <taxon>Eumalacostraca</taxon>
        <taxon>Eucarida</taxon>
        <taxon>Decapoda</taxon>
        <taxon>Pleocyemata</taxon>
        <taxon>Brachyura</taxon>
        <taxon>Eubrachyura</taxon>
        <taxon>Portunoidea</taxon>
        <taxon>Portunidae</taxon>
        <taxon>Portuninae</taxon>
        <taxon>Portunus</taxon>
    </lineage>
</organism>
<evidence type="ECO:0000313" key="2">
    <source>
        <dbReference type="Proteomes" id="UP000324222"/>
    </source>
</evidence>